<accession>A0ABS7EY94</accession>
<name>A0ABS7EY94_9PROT</name>
<reference evidence="1 2" key="1">
    <citation type="submission" date="2021-08" db="EMBL/GenBank/DDBJ databases">
        <title>Caldovatus sediminis gen. nov., sp. nov., a moderately thermophilic bacterium isolated from a hot spring.</title>
        <authorList>
            <person name="Hu C.-J."/>
            <person name="Li W.-J."/>
            <person name="Xian W.-D."/>
        </authorList>
    </citation>
    <scope>NUCLEOTIDE SEQUENCE [LARGE SCALE GENOMIC DNA]</scope>
    <source>
        <strain evidence="1 2">SYSU G05006</strain>
    </source>
</reference>
<evidence type="ECO:0000313" key="1">
    <source>
        <dbReference type="EMBL" id="MBW8268320.1"/>
    </source>
</evidence>
<dbReference type="EMBL" id="JAHZUY010000003">
    <property type="protein sequence ID" value="MBW8268320.1"/>
    <property type="molecule type" value="Genomic_DNA"/>
</dbReference>
<organism evidence="1 2">
    <name type="scientific">Caldovatus aquaticus</name>
    <dbReference type="NCBI Taxonomy" id="2865671"/>
    <lineage>
        <taxon>Bacteria</taxon>
        <taxon>Pseudomonadati</taxon>
        <taxon>Pseudomonadota</taxon>
        <taxon>Alphaproteobacteria</taxon>
        <taxon>Acetobacterales</taxon>
        <taxon>Roseomonadaceae</taxon>
        <taxon>Caldovatus</taxon>
    </lineage>
</organism>
<keyword evidence="2" id="KW-1185">Reference proteome</keyword>
<sequence>MNRFPDDPARAAENLRRTMIAAREMMRRADPEQIKAALPRLRALLAELDGASAIMLLIHHLAALSIAVAAEADGDEDRRFVTLNLPTILLGQVINNAWATLRQDAAEAAADPIGEPAGHA</sequence>
<evidence type="ECO:0000313" key="2">
    <source>
        <dbReference type="Proteomes" id="UP001519924"/>
    </source>
</evidence>
<dbReference type="Proteomes" id="UP001519924">
    <property type="component" value="Unassembled WGS sequence"/>
</dbReference>
<comment type="caution">
    <text evidence="1">The sequence shown here is derived from an EMBL/GenBank/DDBJ whole genome shotgun (WGS) entry which is preliminary data.</text>
</comment>
<protein>
    <submittedName>
        <fullName evidence="1">Uncharacterized protein</fullName>
    </submittedName>
</protein>
<proteinExistence type="predicted"/>
<dbReference type="RefSeq" id="WP_220115827.1">
    <property type="nucleotide sequence ID" value="NZ_JAHZUY010000003.1"/>
</dbReference>
<gene>
    <name evidence="1" type="ORF">K1J50_02350</name>
</gene>